<protein>
    <recommendedName>
        <fullName evidence="4">DUF1963 domain-containing protein</fullName>
    </recommendedName>
</protein>
<feature type="transmembrane region" description="Helical" evidence="1">
    <location>
        <begin position="12"/>
        <end position="35"/>
    </location>
</feature>
<keyword evidence="1" id="KW-0812">Transmembrane</keyword>
<evidence type="ECO:0008006" key="4">
    <source>
        <dbReference type="Google" id="ProtNLM"/>
    </source>
</evidence>
<dbReference type="EMBL" id="MDGM01000003">
    <property type="protein sequence ID" value="PIB26630.1"/>
    <property type="molecule type" value="Genomic_DNA"/>
</dbReference>
<accession>A0A2G5KCR6</accession>
<dbReference type="Gene3D" id="2.30.320.10">
    <property type="entry name" value="YwqG-like"/>
    <property type="match status" value="1"/>
</dbReference>
<keyword evidence="1" id="KW-1133">Transmembrane helix</keyword>
<dbReference type="OrthoDB" id="8135222at2"/>
<keyword evidence="1" id="KW-0472">Membrane</keyword>
<sequence length="458" mass="52167">MDPIETISQHIQAAPIIAAITLALLTIHYGVVWLLNQRKSTNVSDVETHEYGTEGGLIADMMKAGSGSNDLEQREAKERENPPTSLRIIPQVPIRTDVAYNSWFGGHPYLPEEANWPVAPNDHMHFLAQINCADIHPHVWGGAGPRKGWLVVFLSESWPPKPLIIYTQTLGKPRSAPTPSDKLQQWFEPKMETGLVYQPVSPRWPVQFGVHTMGMDDPFDWQQDNAITGLARPDPRTAIPFDISQPHFRPFDWASTLHILKFIKTQKQAQRTAFVDRNAMKLKSNTMNPEQLAQYNQTVTQMDSQLSKFQMLLDTAHNQAQSKPFTDTELEASFGLISFFFGESFFQDNQHDYLRAMYEYCKHLYTQAPNSLPDTHRPYYESLWAYDARREIGALGNIPRGNIDLFIGQDSDDVVLLELPSSAMMGWVWAENRDLVITMKRSDLRHSYFGNLGLHLTT</sequence>
<dbReference type="SUPFAM" id="SSF103032">
    <property type="entry name" value="Hypothetical protein YwqG"/>
    <property type="match status" value="1"/>
</dbReference>
<dbReference type="RefSeq" id="WP_099591457.1">
    <property type="nucleotide sequence ID" value="NZ_MDGM01000003.1"/>
</dbReference>
<comment type="caution">
    <text evidence="2">The sequence shown here is derived from an EMBL/GenBank/DDBJ whole genome shotgun (WGS) entry which is preliminary data.</text>
</comment>
<gene>
    <name evidence="2" type="ORF">BFP76_12115</name>
</gene>
<evidence type="ECO:0000313" key="3">
    <source>
        <dbReference type="Proteomes" id="UP000231516"/>
    </source>
</evidence>
<organism evidence="2 3">
    <name type="scientific">Paramylibacter kogurei</name>
    <dbReference type="NCBI Taxonomy" id="1889778"/>
    <lineage>
        <taxon>Bacteria</taxon>
        <taxon>Pseudomonadati</taxon>
        <taxon>Pseudomonadota</taxon>
        <taxon>Alphaproteobacteria</taxon>
        <taxon>Rhodobacterales</taxon>
        <taxon>Paracoccaceae</taxon>
        <taxon>Paramylibacter</taxon>
    </lineage>
</organism>
<dbReference type="Proteomes" id="UP000231516">
    <property type="component" value="Unassembled WGS sequence"/>
</dbReference>
<reference evidence="2 3" key="1">
    <citation type="submission" date="2016-08" db="EMBL/GenBank/DDBJ databases">
        <title>Draft genome of Amylibacter sp. strain 4G11.</title>
        <authorList>
            <person name="Wong S.-K."/>
            <person name="Hamasaki K."/>
            <person name="Yoshizawa S."/>
        </authorList>
    </citation>
    <scope>NUCLEOTIDE SEQUENCE [LARGE SCALE GENOMIC DNA]</scope>
    <source>
        <strain evidence="2 3">4G11</strain>
    </source>
</reference>
<dbReference type="InterPro" id="IPR035948">
    <property type="entry name" value="YwqG-like_sf"/>
</dbReference>
<dbReference type="InterPro" id="IPR015315">
    <property type="entry name" value="DUF1963"/>
</dbReference>
<name>A0A2G5KCR6_9RHOB</name>
<keyword evidence="3" id="KW-1185">Reference proteome</keyword>
<dbReference type="Pfam" id="PF09234">
    <property type="entry name" value="DUF1963"/>
    <property type="match status" value="1"/>
</dbReference>
<evidence type="ECO:0000256" key="1">
    <source>
        <dbReference type="SAM" id="Phobius"/>
    </source>
</evidence>
<proteinExistence type="predicted"/>
<evidence type="ECO:0000313" key="2">
    <source>
        <dbReference type="EMBL" id="PIB26630.1"/>
    </source>
</evidence>
<dbReference type="AlphaFoldDB" id="A0A2G5KCR6"/>